<dbReference type="NCBIfam" id="TIGR00236">
    <property type="entry name" value="wecB"/>
    <property type="match status" value="1"/>
</dbReference>
<dbReference type="CDD" id="cd03786">
    <property type="entry name" value="GTB_UDP-GlcNAc_2-Epimerase"/>
    <property type="match status" value="1"/>
</dbReference>
<evidence type="ECO:0000259" key="2">
    <source>
        <dbReference type="Pfam" id="PF02350"/>
    </source>
</evidence>
<sequence length="309" mass="33519">MSDIFFDELGLRQPDYCLGIGGGPHGQMTGRQLEAIEAVLIAERPDCVLVYGDTNSTLAGALAAAKLHIPIAHVEAGVRSFNKSMPEELNRIITDHVSATLFAPSERAVRNLHSEGINGDRVRLVGDVMLDALLFYKARAKRPDGLGDRINPTTPFVLATVHRAENTDDRERLSGIIDGLSRSGAQVVLPLHPRTRSKIDSFSIDVPENVFTIPPVSYLEMIWLEANCAAIATDSGGIQKEAHFLAKPCVTLRDETEWVELLELDSSILVGANAELIAEGLQRAGSSKLEPSLYGDGTASEKIVRMLLS</sequence>
<organism evidence="3 4">
    <name type="scientific">Ancylobacter polymorphus</name>
    <dbReference type="NCBI Taxonomy" id="223390"/>
    <lineage>
        <taxon>Bacteria</taxon>
        <taxon>Pseudomonadati</taxon>
        <taxon>Pseudomonadota</taxon>
        <taxon>Alphaproteobacteria</taxon>
        <taxon>Hyphomicrobiales</taxon>
        <taxon>Xanthobacteraceae</taxon>
        <taxon>Ancylobacter</taxon>
    </lineage>
</organism>
<dbReference type="SUPFAM" id="SSF53756">
    <property type="entry name" value="UDP-Glycosyltransferase/glycogen phosphorylase"/>
    <property type="match status" value="1"/>
</dbReference>
<dbReference type="PANTHER" id="PTHR43174">
    <property type="entry name" value="UDP-N-ACETYLGLUCOSAMINE 2-EPIMERASE"/>
    <property type="match status" value="1"/>
</dbReference>
<dbReference type="Proteomes" id="UP001224682">
    <property type="component" value="Unassembled WGS sequence"/>
</dbReference>
<keyword evidence="1 3" id="KW-0413">Isomerase</keyword>
<feature type="domain" description="UDP-N-acetylglucosamine 2-epimerase" evidence="2">
    <location>
        <begin position="1"/>
        <end position="307"/>
    </location>
</feature>
<dbReference type="InterPro" id="IPR003331">
    <property type="entry name" value="UDP_GlcNAc_Epimerase_2_dom"/>
</dbReference>
<evidence type="ECO:0000313" key="4">
    <source>
        <dbReference type="Proteomes" id="UP001224682"/>
    </source>
</evidence>
<keyword evidence="4" id="KW-1185">Reference proteome</keyword>
<dbReference type="PANTHER" id="PTHR43174:SF1">
    <property type="entry name" value="UDP-N-ACETYLGLUCOSAMINE 2-EPIMERASE"/>
    <property type="match status" value="1"/>
</dbReference>
<gene>
    <name evidence="3" type="ORF">J2S75_003689</name>
</gene>
<protein>
    <submittedName>
        <fullName evidence="3">UDP-GlcNAc3NAcA epimerase</fullName>
        <ecNumber evidence="3">5.1.3.23</ecNumber>
    </submittedName>
</protein>
<dbReference type="GO" id="GO:0016853">
    <property type="term" value="F:isomerase activity"/>
    <property type="evidence" value="ECO:0007669"/>
    <property type="project" value="UniProtKB-KW"/>
</dbReference>
<dbReference type="InterPro" id="IPR029767">
    <property type="entry name" value="WecB-like"/>
</dbReference>
<accession>A0ABU0BJJ8</accession>
<comment type="caution">
    <text evidence="3">The sequence shown here is derived from an EMBL/GenBank/DDBJ whole genome shotgun (WGS) entry which is preliminary data.</text>
</comment>
<evidence type="ECO:0000313" key="3">
    <source>
        <dbReference type="EMBL" id="MDQ0304644.1"/>
    </source>
</evidence>
<dbReference type="Pfam" id="PF02350">
    <property type="entry name" value="Epimerase_2"/>
    <property type="match status" value="1"/>
</dbReference>
<evidence type="ECO:0000256" key="1">
    <source>
        <dbReference type="RuleBase" id="RU003513"/>
    </source>
</evidence>
<comment type="similarity">
    <text evidence="1">Belongs to the UDP-N-acetylglucosamine 2-epimerase family.</text>
</comment>
<name>A0ABU0BJJ8_9HYPH</name>
<proteinExistence type="inferred from homology"/>
<dbReference type="EC" id="5.1.3.23" evidence="3"/>
<dbReference type="EMBL" id="JAUSUI010000008">
    <property type="protein sequence ID" value="MDQ0304644.1"/>
    <property type="molecule type" value="Genomic_DNA"/>
</dbReference>
<reference evidence="3 4" key="1">
    <citation type="submission" date="2023-07" db="EMBL/GenBank/DDBJ databases">
        <title>Genomic Encyclopedia of Type Strains, Phase IV (KMG-IV): sequencing the most valuable type-strain genomes for metagenomic binning, comparative biology and taxonomic classification.</title>
        <authorList>
            <person name="Goeker M."/>
        </authorList>
    </citation>
    <scope>NUCLEOTIDE SEQUENCE [LARGE SCALE GENOMIC DNA]</scope>
    <source>
        <strain evidence="3 4">DSM 2457</strain>
    </source>
</reference>
<dbReference type="Gene3D" id="3.40.50.2000">
    <property type="entry name" value="Glycogen Phosphorylase B"/>
    <property type="match status" value="2"/>
</dbReference>